<reference evidence="1 2" key="1">
    <citation type="journal article" date="2019" name="Int. J. Syst. Evol. Microbiol.">
        <title>The Global Catalogue of Microorganisms (GCM) 10K type strain sequencing project: providing services to taxonomists for standard genome sequencing and annotation.</title>
        <authorList>
            <consortium name="The Broad Institute Genomics Platform"/>
            <consortium name="The Broad Institute Genome Sequencing Center for Infectious Disease"/>
            <person name="Wu L."/>
            <person name="Ma J."/>
        </authorList>
    </citation>
    <scope>NUCLEOTIDE SEQUENCE [LARGE SCALE GENOMIC DNA]</scope>
    <source>
        <strain evidence="1 2">JCM 15608</strain>
    </source>
</reference>
<keyword evidence="2" id="KW-1185">Reference proteome</keyword>
<proteinExistence type="predicted"/>
<dbReference type="EMBL" id="BAAAFA010000011">
    <property type="protein sequence ID" value="GAA0822440.1"/>
    <property type="molecule type" value="Genomic_DNA"/>
</dbReference>
<accession>A0ABN1LBD3</accession>
<organism evidence="1 2">
    <name type="scientific">Colwellia asteriadis</name>
    <dbReference type="NCBI Taxonomy" id="517723"/>
    <lineage>
        <taxon>Bacteria</taxon>
        <taxon>Pseudomonadati</taxon>
        <taxon>Pseudomonadota</taxon>
        <taxon>Gammaproteobacteria</taxon>
        <taxon>Alteromonadales</taxon>
        <taxon>Colwelliaceae</taxon>
        <taxon>Colwellia</taxon>
    </lineage>
</organism>
<sequence>MIELSTDELDFFKNIFSEPPEEGELLHPAQQLSVHTTIPSNLKKLLGESKLTLLAEIGHYQLWFPVTITLDNGNFNPALGTPEIIDVQGNERSWRVNAPENLSLLNIASQHKLEILSLSGTGVTLKLLDDELSVKDDPLLKQQSLVLMLPNQQSVTLSLDVVRKDNNIIAAKFKDFDQGRESLRQFLFNSHKAKYADLYQDVIL</sequence>
<evidence type="ECO:0000313" key="2">
    <source>
        <dbReference type="Proteomes" id="UP001500021"/>
    </source>
</evidence>
<dbReference type="RefSeq" id="WP_343818622.1">
    <property type="nucleotide sequence ID" value="NZ_BAAAFA010000011.1"/>
</dbReference>
<comment type="caution">
    <text evidence="1">The sequence shown here is derived from an EMBL/GenBank/DDBJ whole genome shotgun (WGS) entry which is preliminary data.</text>
</comment>
<evidence type="ECO:0000313" key="1">
    <source>
        <dbReference type="EMBL" id="GAA0822440.1"/>
    </source>
</evidence>
<dbReference type="Proteomes" id="UP001500021">
    <property type="component" value="Unassembled WGS sequence"/>
</dbReference>
<gene>
    <name evidence="1" type="ORF">GCM10009111_30770</name>
</gene>
<name>A0ABN1LBD3_9GAMM</name>
<evidence type="ECO:0008006" key="3">
    <source>
        <dbReference type="Google" id="ProtNLM"/>
    </source>
</evidence>
<protein>
    <recommendedName>
        <fullName evidence="3">PilZ domain-containing protein</fullName>
    </recommendedName>
</protein>